<feature type="domain" description="NodB homology" evidence="2">
    <location>
        <begin position="61"/>
        <end position="282"/>
    </location>
</feature>
<dbReference type="SUPFAM" id="SSF88713">
    <property type="entry name" value="Glycoside hydrolase/deacetylase"/>
    <property type="match status" value="1"/>
</dbReference>
<dbReference type="STRING" id="206506.AAV32_13235"/>
<dbReference type="InterPro" id="IPR002509">
    <property type="entry name" value="NODB_dom"/>
</dbReference>
<dbReference type="EMBL" id="LBNE01000010">
    <property type="protein sequence ID" value="KKO70958.1"/>
    <property type="molecule type" value="Genomic_DNA"/>
</dbReference>
<name>A0A171KPZ1_9BURK</name>
<dbReference type="Gene3D" id="3.20.20.370">
    <property type="entry name" value="Glycoside hydrolase/deacetylase"/>
    <property type="match status" value="1"/>
</dbReference>
<dbReference type="CDD" id="cd10969">
    <property type="entry name" value="CE4_Ecf1_like_5s"/>
    <property type="match status" value="1"/>
</dbReference>
<evidence type="ECO:0000313" key="4">
    <source>
        <dbReference type="Proteomes" id="UP000078084"/>
    </source>
</evidence>
<keyword evidence="4" id="KW-1185">Reference proteome</keyword>
<evidence type="ECO:0000259" key="2">
    <source>
        <dbReference type="PROSITE" id="PS51677"/>
    </source>
</evidence>
<dbReference type="PATRIC" id="fig|206506.3.peg.2811"/>
<dbReference type="GO" id="GO:0005975">
    <property type="term" value="P:carbohydrate metabolic process"/>
    <property type="evidence" value="ECO:0007669"/>
    <property type="project" value="InterPro"/>
</dbReference>
<reference evidence="3 4" key="1">
    <citation type="submission" date="2015-04" db="EMBL/GenBank/DDBJ databases">
        <title>Genome sequence of Kerstersia gyiorum CG1.</title>
        <authorList>
            <person name="Greninger A.L."/>
            <person name="Kozyreva V."/>
            <person name="Chaturvedi V."/>
        </authorList>
    </citation>
    <scope>NUCLEOTIDE SEQUENCE [LARGE SCALE GENOMIC DNA]</scope>
    <source>
        <strain evidence="3 4">CG1</strain>
    </source>
</reference>
<dbReference type="GO" id="GO:0016810">
    <property type="term" value="F:hydrolase activity, acting on carbon-nitrogen (but not peptide) bonds"/>
    <property type="evidence" value="ECO:0007669"/>
    <property type="project" value="InterPro"/>
</dbReference>
<dbReference type="InterPro" id="IPR051398">
    <property type="entry name" value="Polysacch_Deacetylase"/>
</dbReference>
<dbReference type="PROSITE" id="PS51677">
    <property type="entry name" value="NODB"/>
    <property type="match status" value="1"/>
</dbReference>
<dbReference type="GeneID" id="99728099"/>
<dbReference type="RefSeq" id="WP_068373078.1">
    <property type="nucleotide sequence ID" value="NZ_CP169556.1"/>
</dbReference>
<gene>
    <name evidence="3" type="ORF">AAV32_13235</name>
</gene>
<protein>
    <recommendedName>
        <fullName evidence="2">NodB homology domain-containing protein</fullName>
    </recommendedName>
</protein>
<dbReference type="PANTHER" id="PTHR34216:SF13">
    <property type="entry name" value="XYLANASE_CHITIN DEACETYLASE"/>
    <property type="match status" value="1"/>
</dbReference>
<accession>A0A171KPZ1</accession>
<evidence type="ECO:0000313" key="3">
    <source>
        <dbReference type="EMBL" id="KKO70958.1"/>
    </source>
</evidence>
<evidence type="ECO:0000256" key="1">
    <source>
        <dbReference type="ARBA" id="ARBA00022729"/>
    </source>
</evidence>
<dbReference type="Pfam" id="PF01522">
    <property type="entry name" value="Polysacc_deac_1"/>
    <property type="match status" value="1"/>
</dbReference>
<dbReference type="Proteomes" id="UP000078084">
    <property type="component" value="Unassembled WGS sequence"/>
</dbReference>
<dbReference type="InterPro" id="IPR011330">
    <property type="entry name" value="Glyco_hydro/deAcase_b/a-brl"/>
</dbReference>
<dbReference type="PANTHER" id="PTHR34216">
    <property type="match status" value="1"/>
</dbReference>
<dbReference type="AlphaFoldDB" id="A0A171KPZ1"/>
<proteinExistence type="predicted"/>
<keyword evidence="1" id="KW-0732">Signal</keyword>
<comment type="caution">
    <text evidence="3">The sequence shown here is derived from an EMBL/GenBank/DDBJ whole genome shotgun (WGS) entry which is preliminary data.</text>
</comment>
<sequence length="282" mass="31890">MTSAKFVPVLMHHHVSPSPGMITVAPDVFEDQLAWLAREGWTSLSAAQFSGFLAGQPVPERSVLITFDDGYLDNWVYAHPVLQRHGMRAVLFQVTGWTHDGPVRPCLGMAGSLPETPDHHTCEAMIEAGQSDAVIARWSELQAMVAAGTFEIHSHTHTHTRWDKKGLTPQERRQRLHEDLLLSRADMDRYLGGATSHLCWPQGYFDADYVEVARECGFDHLYTTHAFGRNLPHGDPLHIYRFAISNRPSGWLRKRFRYHSHPLIAPVFNRFKAWKKGLPPGA</sequence>
<organism evidence="3 4">
    <name type="scientific">Kerstersia gyiorum</name>
    <dbReference type="NCBI Taxonomy" id="206506"/>
    <lineage>
        <taxon>Bacteria</taxon>
        <taxon>Pseudomonadati</taxon>
        <taxon>Pseudomonadota</taxon>
        <taxon>Betaproteobacteria</taxon>
        <taxon>Burkholderiales</taxon>
        <taxon>Alcaligenaceae</taxon>
        <taxon>Kerstersia</taxon>
    </lineage>
</organism>